<dbReference type="EMBL" id="AP019769">
    <property type="protein sequence ID" value="BBL45536.1"/>
    <property type="molecule type" value="Genomic_DNA"/>
</dbReference>
<sequence length="122" mass="13453">MENKEIIGWIGMLLATFWAGEHLPVAIALTSKLGPIVGAFVGMFAALSIISALIFLLNWKKYYMPNLVFWILMFILLLAGYVGYLAGGNISALFANQLAEYALVIDILNIILAFAIWKVDAE</sequence>
<dbReference type="AlphaFoldDB" id="A0A915WS48"/>
<feature type="transmembrane region" description="Helical" evidence="1">
    <location>
        <begin position="6"/>
        <end position="29"/>
    </location>
</feature>
<feature type="transmembrane region" description="Helical" evidence="1">
    <location>
        <begin position="98"/>
        <end position="117"/>
    </location>
</feature>
<proteinExistence type="predicted"/>
<keyword evidence="3" id="KW-1185">Reference proteome</keyword>
<dbReference type="Proteomes" id="UP001055553">
    <property type="component" value="Chromosome"/>
</dbReference>
<evidence type="ECO:0000313" key="3">
    <source>
        <dbReference type="Proteomes" id="UP001055553"/>
    </source>
</evidence>
<feature type="transmembrane region" description="Helical" evidence="1">
    <location>
        <begin position="36"/>
        <end position="55"/>
    </location>
</feature>
<feature type="transmembrane region" description="Helical" evidence="1">
    <location>
        <begin position="67"/>
        <end position="86"/>
    </location>
</feature>
<dbReference type="RefSeq" id="WP_258393562.1">
    <property type="nucleotide sequence ID" value="NZ_AP019769.1"/>
</dbReference>
<gene>
    <name evidence="2" type="ORF">MJ1_0372</name>
</gene>
<dbReference type="KEGG" id="naer:MJ1_0372"/>
<evidence type="ECO:0000313" key="2">
    <source>
        <dbReference type="EMBL" id="BBL45536.1"/>
    </source>
</evidence>
<organism evidence="2 3">
    <name type="scientific">Nanobdella aerobiophila</name>
    <dbReference type="NCBI Taxonomy" id="2586965"/>
    <lineage>
        <taxon>Archaea</taxon>
        <taxon>Nanobdellota</taxon>
        <taxon>Nanobdellia</taxon>
        <taxon>Nanobdellales</taxon>
        <taxon>Nanobdellaceae</taxon>
        <taxon>Nanobdella</taxon>
    </lineage>
</organism>
<protein>
    <submittedName>
        <fullName evidence="2">Uncharacterized protein</fullName>
    </submittedName>
</protein>
<evidence type="ECO:0000256" key="1">
    <source>
        <dbReference type="SAM" id="Phobius"/>
    </source>
</evidence>
<name>A0A915WS48_9ARCH</name>
<keyword evidence="1" id="KW-1133">Transmembrane helix</keyword>
<reference evidence="3" key="1">
    <citation type="journal article" date="2022" name="Int. J. Syst. Evol. Microbiol.">
        <title>Nanobdella aerobiophila gen. nov., sp. nov., a thermoacidophilic, obligate ectosymbiotic archaeon, and proposal of Nanobdellaceae fam. nov., Nanobdellales ord. nov. and Nanobdellia class. nov.</title>
        <authorList>
            <person name="Kato S."/>
            <person name="Ogasawara A."/>
            <person name="Itoh T."/>
            <person name="Sakai H.D."/>
            <person name="Shimizu M."/>
            <person name="Yuki M."/>
            <person name="Kaneko M."/>
            <person name="Takashina T."/>
            <person name="Ohkuma M."/>
        </authorList>
    </citation>
    <scope>NUCLEOTIDE SEQUENCE [LARGE SCALE GENOMIC DNA]</scope>
    <source>
        <strain evidence="3">MJ1</strain>
    </source>
</reference>
<keyword evidence="1" id="KW-0472">Membrane</keyword>
<dbReference type="GeneID" id="74568320"/>
<accession>A0A915WS48</accession>
<keyword evidence="1" id="KW-0812">Transmembrane</keyword>